<dbReference type="STRING" id="1237149.C900_00027"/>
<organism evidence="1 2">
    <name type="scientific">Fulvivirga imtechensis AK7</name>
    <dbReference type="NCBI Taxonomy" id="1237149"/>
    <lineage>
        <taxon>Bacteria</taxon>
        <taxon>Pseudomonadati</taxon>
        <taxon>Bacteroidota</taxon>
        <taxon>Cytophagia</taxon>
        <taxon>Cytophagales</taxon>
        <taxon>Fulvivirgaceae</taxon>
        <taxon>Fulvivirga</taxon>
    </lineage>
</organism>
<accession>L8K0D9</accession>
<reference evidence="1 2" key="1">
    <citation type="submission" date="2012-12" db="EMBL/GenBank/DDBJ databases">
        <title>Genome assembly of Fulvivirga imtechensis AK7.</title>
        <authorList>
            <person name="Nupur N."/>
            <person name="Khatri I."/>
            <person name="Kumar R."/>
            <person name="Subramanian S."/>
            <person name="Pinnaka A."/>
        </authorList>
    </citation>
    <scope>NUCLEOTIDE SEQUENCE [LARGE SCALE GENOMIC DNA]</scope>
    <source>
        <strain evidence="1 2">AK7</strain>
    </source>
</reference>
<dbReference type="EMBL" id="AMZN01000001">
    <property type="protein sequence ID" value="ELR73863.1"/>
    <property type="molecule type" value="Genomic_DNA"/>
</dbReference>
<proteinExistence type="predicted"/>
<evidence type="ECO:0000313" key="1">
    <source>
        <dbReference type="EMBL" id="ELR73863.1"/>
    </source>
</evidence>
<sequence length="48" mass="5742">MKKPENHFLLFFILPNLLNAFSPGLVFFEKFCYFWHPFGEVCVNTTEK</sequence>
<evidence type="ECO:0000313" key="2">
    <source>
        <dbReference type="Proteomes" id="UP000011135"/>
    </source>
</evidence>
<protein>
    <submittedName>
        <fullName evidence="1">Uncharacterized protein</fullName>
    </submittedName>
</protein>
<dbReference type="AlphaFoldDB" id="L8K0D9"/>
<keyword evidence="2" id="KW-1185">Reference proteome</keyword>
<comment type="caution">
    <text evidence="1">The sequence shown here is derived from an EMBL/GenBank/DDBJ whole genome shotgun (WGS) entry which is preliminary data.</text>
</comment>
<dbReference type="Proteomes" id="UP000011135">
    <property type="component" value="Unassembled WGS sequence"/>
</dbReference>
<name>L8K0D9_9BACT</name>
<gene>
    <name evidence="1" type="ORF">C900_00027</name>
</gene>